<protein>
    <submittedName>
        <fullName evidence="1">CMP190.5aR</fullName>
    </submittedName>
</protein>
<dbReference type="InterPro" id="IPR036179">
    <property type="entry name" value="Ig-like_dom_sf"/>
</dbReference>
<reference evidence="1 2" key="1">
    <citation type="journal article" date="2002" name="J. Gen. Virol.">
        <title>The sequence of camelpox virus shows it is most closely related to variola virus, the cause of smallpox.</title>
        <authorList>
            <person name="Gubser C."/>
            <person name="Smith G.L."/>
        </authorList>
    </citation>
    <scope>NUCLEOTIDE SEQUENCE [LARGE SCALE GENOMIC DNA]</scope>
    <source>
        <strain evidence="1">CMS</strain>
    </source>
</reference>
<dbReference type="EMBL" id="AY009089">
    <property type="protein sequence ID" value="AAG37697.1"/>
    <property type="molecule type" value="Genomic_DNA"/>
</dbReference>
<organism evidence="1 2">
    <name type="scientific">Camelpox virus (strain CMS)</name>
    <dbReference type="NCBI Taxonomy" id="203172"/>
    <lineage>
        <taxon>Viruses</taxon>
        <taxon>Varidnaviria</taxon>
        <taxon>Bamfordvirae</taxon>
        <taxon>Nucleocytoviricota</taxon>
        <taxon>Pokkesviricetes</taxon>
        <taxon>Chitovirales</taxon>
        <taxon>Poxviridae</taxon>
        <taxon>Chordopoxvirinae</taxon>
        <taxon>Orthopoxvirus</taxon>
        <taxon>Orthopoxvirus camelpox</taxon>
        <taxon>Camelpox virus</taxon>
    </lineage>
</organism>
<dbReference type="InterPro" id="IPR013783">
    <property type="entry name" value="Ig-like_fold"/>
</dbReference>
<dbReference type="Proteomes" id="UP000107153">
    <property type="component" value="Segment"/>
</dbReference>
<gene>
    <name evidence="1" type="primary">CMP190.5aR</name>
</gene>
<dbReference type="Gene3D" id="2.60.40.10">
    <property type="entry name" value="Immunoglobulins"/>
    <property type="match status" value="1"/>
</dbReference>
<organismHost>
    <name type="scientific">Camelus</name>
    <dbReference type="NCBI Taxonomy" id="9836"/>
</organismHost>
<evidence type="ECO:0000313" key="1">
    <source>
        <dbReference type="EMBL" id="AAG37697.1"/>
    </source>
</evidence>
<accession>Q775L6</accession>
<proteinExistence type="predicted"/>
<evidence type="ECO:0000313" key="2">
    <source>
        <dbReference type="Proteomes" id="UP000107153"/>
    </source>
</evidence>
<sequence length="68" mass="7836">MGKRGADNDRIILIDNGNNMLILNQTQSDSGIYMCITKNETYYDVVKFDNCVCLRIKYRSYFVSANSK</sequence>
<name>Q775L6_CAMPS</name>
<dbReference type="SUPFAM" id="SSF48726">
    <property type="entry name" value="Immunoglobulin"/>
    <property type="match status" value="1"/>
</dbReference>